<accession>A0A9N8DNI8</accession>
<dbReference type="EMBL" id="CAICTM010000180">
    <property type="protein sequence ID" value="CAB9503954.1"/>
    <property type="molecule type" value="Genomic_DNA"/>
</dbReference>
<proteinExistence type="predicted"/>
<feature type="compositionally biased region" description="Basic and acidic residues" evidence="1">
    <location>
        <begin position="245"/>
        <end position="255"/>
    </location>
</feature>
<comment type="caution">
    <text evidence="2">The sequence shown here is derived from an EMBL/GenBank/DDBJ whole genome shotgun (WGS) entry which is preliminary data.</text>
</comment>
<name>A0A9N8DNI8_9STRA</name>
<feature type="compositionally biased region" description="Basic residues" evidence="1">
    <location>
        <begin position="149"/>
        <end position="163"/>
    </location>
</feature>
<gene>
    <name evidence="2" type="ORF">SEMRO_181_G079060.1</name>
</gene>
<feature type="region of interest" description="Disordered" evidence="1">
    <location>
        <begin position="620"/>
        <end position="641"/>
    </location>
</feature>
<organism evidence="2 3">
    <name type="scientific">Seminavis robusta</name>
    <dbReference type="NCBI Taxonomy" id="568900"/>
    <lineage>
        <taxon>Eukaryota</taxon>
        <taxon>Sar</taxon>
        <taxon>Stramenopiles</taxon>
        <taxon>Ochrophyta</taxon>
        <taxon>Bacillariophyta</taxon>
        <taxon>Bacillariophyceae</taxon>
        <taxon>Bacillariophycidae</taxon>
        <taxon>Naviculales</taxon>
        <taxon>Naviculaceae</taxon>
        <taxon>Seminavis</taxon>
    </lineage>
</organism>
<dbReference type="AlphaFoldDB" id="A0A9N8DNI8"/>
<feature type="compositionally biased region" description="Basic and acidic residues" evidence="1">
    <location>
        <begin position="207"/>
        <end position="220"/>
    </location>
</feature>
<feature type="region of interest" description="Disordered" evidence="1">
    <location>
        <begin position="1"/>
        <end position="31"/>
    </location>
</feature>
<feature type="compositionally biased region" description="Acidic residues" evidence="1">
    <location>
        <begin position="14"/>
        <end position="30"/>
    </location>
</feature>
<reference evidence="2" key="1">
    <citation type="submission" date="2020-06" db="EMBL/GenBank/DDBJ databases">
        <authorList>
            <consortium name="Plant Systems Biology data submission"/>
        </authorList>
    </citation>
    <scope>NUCLEOTIDE SEQUENCE</scope>
    <source>
        <strain evidence="2">D6</strain>
    </source>
</reference>
<feature type="compositionally biased region" description="Low complexity" evidence="1">
    <location>
        <begin position="166"/>
        <end position="206"/>
    </location>
</feature>
<protein>
    <submittedName>
        <fullName evidence="2">Uncharacterized protein</fullName>
    </submittedName>
</protein>
<sequence length="641" mass="69767">MKTPFNDSSKSLTEDETILSDLVNDDDDEEKSASNVVFWDDAEASGDDDSDSFGCSFSSIIPLEIFQGSTTSIASDIIDGSSNHNSNIDVLENPNAAKHTRGSSNSQLASLDVFDSLLAGIDTESETEDLQVQEFPRKDSSSHSGASSTKKKRRSKDKRRSRSVPRTSATKKSSSGKTRTSASGKTRTSESGSSSRTSASGKARTSGSEKQRISGTEKTRTSLTDNVREEEDSKRNSSGRKTSRRSTDRRTKEGASRSPVPMRRSKTADQAVSPTRRTTEGEPKMRRSKTTEATVASPAKRTSEAEPKMKRAMTASECPPPKPQPRALQRAGTAPPDLQNKRRSASRAMKDGSSNSTGKKTRTSPRRSHPLDESNRMRGSRIRRSGSVNNRLSAGTGSAAVSPLRRTETPELTLEERQKRRRANRRATSDRGLTRRQGSHRSASLSPKRESSTTSRLSVASMYSPVPARPQRRNRVSLDTSASSHHEPRTRYSRARTLARCSVVSSQLSQTVHNAMIAETTSGREVSEEFAQPNVKETGDNPTENHVEEQKEEQPQEHAAAESRSSKKTSSFGLAGVVKAAKKYTTKKTAKAATAIVRDSLYIPSLSNHQNGMLALLDDDDDFKEAGDNHSLGSADGARAA</sequence>
<feature type="compositionally biased region" description="Basic residues" evidence="1">
    <location>
        <begin position="359"/>
        <end position="368"/>
    </location>
</feature>
<evidence type="ECO:0000256" key="1">
    <source>
        <dbReference type="SAM" id="MobiDB-lite"/>
    </source>
</evidence>
<feature type="compositionally biased region" description="Polar residues" evidence="1">
    <location>
        <begin position="1"/>
        <end position="11"/>
    </location>
</feature>
<evidence type="ECO:0000313" key="2">
    <source>
        <dbReference type="EMBL" id="CAB9503954.1"/>
    </source>
</evidence>
<feature type="compositionally biased region" description="Basic and acidic residues" evidence="1">
    <location>
        <begin position="405"/>
        <end position="418"/>
    </location>
</feature>
<feature type="compositionally biased region" description="Basic and acidic residues" evidence="1">
    <location>
        <begin position="537"/>
        <end position="565"/>
    </location>
</feature>
<evidence type="ECO:0000313" key="3">
    <source>
        <dbReference type="Proteomes" id="UP001153069"/>
    </source>
</evidence>
<dbReference type="Proteomes" id="UP001153069">
    <property type="component" value="Unassembled WGS sequence"/>
</dbReference>
<feature type="region of interest" description="Disordered" evidence="1">
    <location>
        <begin position="125"/>
        <end position="494"/>
    </location>
</feature>
<keyword evidence="3" id="KW-1185">Reference proteome</keyword>
<feature type="region of interest" description="Disordered" evidence="1">
    <location>
        <begin position="519"/>
        <end position="572"/>
    </location>
</feature>